<accession>A0AAD3H3E7</accession>
<proteinExistence type="inferred from homology"/>
<keyword evidence="5" id="KW-0456">Lyase</keyword>
<dbReference type="PROSITE" id="PS00393">
    <property type="entry name" value="PEPCASE_2"/>
    <property type="match status" value="1"/>
</dbReference>
<dbReference type="AlphaFoldDB" id="A0AAD3H3E7"/>
<dbReference type="InterPro" id="IPR022805">
    <property type="entry name" value="PEP_COase_bac/pln-type"/>
</dbReference>
<dbReference type="InterPro" id="IPR021135">
    <property type="entry name" value="PEP_COase"/>
</dbReference>
<dbReference type="EC" id="4.1.1.31" evidence="3"/>
<dbReference type="GO" id="GO:0005829">
    <property type="term" value="C:cytosol"/>
    <property type="evidence" value="ECO:0007669"/>
    <property type="project" value="TreeGrafter"/>
</dbReference>
<name>A0AAD3H3E7_9STRA</name>
<dbReference type="NCBIfam" id="NF000584">
    <property type="entry name" value="PRK00009.1"/>
    <property type="match status" value="1"/>
</dbReference>
<gene>
    <name evidence="10" type="ORF">CTEN210_05618</name>
</gene>
<keyword evidence="11" id="KW-1185">Reference proteome</keyword>
<dbReference type="PRINTS" id="PR00150">
    <property type="entry name" value="PEPCARBXLASE"/>
</dbReference>
<evidence type="ECO:0000256" key="2">
    <source>
        <dbReference type="ARBA" id="ARBA00008346"/>
    </source>
</evidence>
<dbReference type="InterPro" id="IPR015813">
    <property type="entry name" value="Pyrv/PenolPyrv_kinase-like_dom"/>
</dbReference>
<dbReference type="PROSITE" id="PS00781">
    <property type="entry name" value="PEPCASE_1"/>
    <property type="match status" value="1"/>
</dbReference>
<dbReference type="Pfam" id="PF00311">
    <property type="entry name" value="PEPcase"/>
    <property type="match status" value="1"/>
</dbReference>
<dbReference type="EMBL" id="BLLK01000032">
    <property type="protein sequence ID" value="GFH49142.1"/>
    <property type="molecule type" value="Genomic_DNA"/>
</dbReference>
<dbReference type="PANTHER" id="PTHR30523">
    <property type="entry name" value="PHOSPHOENOLPYRUVATE CARBOXYLASE"/>
    <property type="match status" value="1"/>
</dbReference>
<dbReference type="GO" id="GO:0006099">
    <property type="term" value="P:tricarboxylic acid cycle"/>
    <property type="evidence" value="ECO:0007669"/>
    <property type="project" value="InterPro"/>
</dbReference>
<feature type="active site" evidence="8">
    <location>
        <position position="251"/>
    </location>
</feature>
<evidence type="ECO:0000256" key="8">
    <source>
        <dbReference type="PROSITE-ProRule" id="PRU10111"/>
    </source>
</evidence>
<comment type="caution">
    <text evidence="10">The sequence shown here is derived from an EMBL/GenBank/DDBJ whole genome shotgun (WGS) entry which is preliminary data.</text>
</comment>
<organism evidence="10 11">
    <name type="scientific">Chaetoceros tenuissimus</name>
    <dbReference type="NCBI Taxonomy" id="426638"/>
    <lineage>
        <taxon>Eukaryota</taxon>
        <taxon>Sar</taxon>
        <taxon>Stramenopiles</taxon>
        <taxon>Ochrophyta</taxon>
        <taxon>Bacillariophyta</taxon>
        <taxon>Coscinodiscophyceae</taxon>
        <taxon>Chaetocerotophycidae</taxon>
        <taxon>Chaetocerotales</taxon>
        <taxon>Chaetocerotaceae</taxon>
        <taxon>Chaetoceros</taxon>
    </lineage>
</organism>
<keyword evidence="6" id="KW-0120">Carbon dioxide fixation</keyword>
<dbReference type="Gene3D" id="1.20.1440.90">
    <property type="entry name" value="Phosphoenolpyruvate/pyruvate domain"/>
    <property type="match status" value="1"/>
</dbReference>
<evidence type="ECO:0000256" key="6">
    <source>
        <dbReference type="ARBA" id="ARBA00023300"/>
    </source>
</evidence>
<dbReference type="InterPro" id="IPR033129">
    <property type="entry name" value="PEPCASE_His_AS"/>
</dbReference>
<dbReference type="PANTHER" id="PTHR30523:SF6">
    <property type="entry name" value="PHOSPHOENOLPYRUVATE CARBOXYLASE"/>
    <property type="match status" value="1"/>
</dbReference>
<evidence type="ECO:0000256" key="3">
    <source>
        <dbReference type="ARBA" id="ARBA00012305"/>
    </source>
</evidence>
<dbReference type="InterPro" id="IPR018129">
    <property type="entry name" value="PEP_COase_Lys_AS"/>
</dbReference>
<dbReference type="Proteomes" id="UP001054902">
    <property type="component" value="Unassembled WGS sequence"/>
</dbReference>
<evidence type="ECO:0000256" key="4">
    <source>
        <dbReference type="ARBA" id="ARBA00022842"/>
    </source>
</evidence>
<comment type="catalytic activity">
    <reaction evidence="7">
        <text>oxaloacetate + phosphate = phosphoenolpyruvate + hydrogencarbonate</text>
        <dbReference type="Rhea" id="RHEA:28370"/>
        <dbReference type="ChEBI" id="CHEBI:16452"/>
        <dbReference type="ChEBI" id="CHEBI:17544"/>
        <dbReference type="ChEBI" id="CHEBI:43474"/>
        <dbReference type="ChEBI" id="CHEBI:58702"/>
        <dbReference type="EC" id="4.1.1.31"/>
    </reaction>
</comment>
<evidence type="ECO:0000256" key="7">
    <source>
        <dbReference type="ARBA" id="ARBA00048995"/>
    </source>
</evidence>
<evidence type="ECO:0000313" key="11">
    <source>
        <dbReference type="Proteomes" id="UP001054902"/>
    </source>
</evidence>
<sequence length="1014" mass="113009">MRRIAINSLSRVRLNASSRSRHCSLVQSAHFQTLSSLNNGIPTSLDASKNFVHDKQSRLKSTRAAVDTEQTLFDANRAMISKDNGVGGDDLDRQLRADVKTMGSILGSTIKYFEGEGTFDKVESLRLAAKAWREAGAGRDGSKQDSCDEAFKSMISTAESLSSAELKTVSRAFAHFCAIANAAEYHHRARRNAHKLAMFAISEGKQSVAALGPDSDSCGGVLPQMLKEGMSPQEIFDTLTSQQVELVLTAHPTEVNRRTLLDKHRRIQYLLTEADELRAKGVITQFQKKELDDALKREIWLIWQSDELSRRKPSVQEEAERGTLVVETVLWEALPSFLRKLDATMIDLLGDKYSLPLEAAPFKISSWMGGDRDGNPNVTPNVTREVCLRNRIRAATLLKNDLGEITGRLSTTFCNDELREKVGPDARAPYRAYLAPMMAKLGLTIEWAEQELRKVKKGVTPDDKVIGIDEIYVTKKQLMDEMLVLYKSLCETGNHLTAEGKVLDLLRNLSAFGLTLCPLDIRQESTRHTEALDAITKHLGLGSYSEWDEETKISWLQTELTNKRPLTRRSDWKDSEAFSDTVKDTLETFKMIAEQHEDSLNAYVISQATSASDVLAVLLLQIDAGVKNPLRVVPLFETLDDLKGAAGTMKTLFNLPVYRGHINGKHEVMIGYSDSAKDAGRLAASWAQYETQEALADLAKESGIDLVFFHGKGGTVGRGGNPATFKAILSHAPDTINGKFRVTEQGEMIYQNFGHPNRAERSLDIYTAALCAEKHTERARPTAEYRDLMNKLSDVSCDAYRQIVREDERFVPYFRSATPELELANLNIGSRPAKRNPTGGVESLRAIPWNFAWTQTRHNLPTWLGVGEGINAILNSDDGDKFREMYNEFGSFRTTIDLVEMVLAKSEPSIARHYEDVLVHDEKAKELGAHIRDVHNVTEDAILDLTGHSSFCESNELLNRVLQVRNPYVDCSNVLQAEILKRLRNCDDSEEKQVLEDALLVSITGIANGMGNTG</sequence>
<feature type="active site" evidence="9">
    <location>
        <position position="677"/>
    </location>
</feature>
<protein>
    <recommendedName>
        <fullName evidence="3">phosphoenolpyruvate carboxylase</fullName>
        <ecNumber evidence="3">4.1.1.31</ecNumber>
    </recommendedName>
</protein>
<evidence type="ECO:0000313" key="10">
    <source>
        <dbReference type="EMBL" id="GFH49142.1"/>
    </source>
</evidence>
<keyword evidence="4" id="KW-0460">Magnesium</keyword>
<evidence type="ECO:0000256" key="1">
    <source>
        <dbReference type="ARBA" id="ARBA00001946"/>
    </source>
</evidence>
<dbReference type="GO" id="GO:0008964">
    <property type="term" value="F:phosphoenolpyruvate carboxylase activity"/>
    <property type="evidence" value="ECO:0007669"/>
    <property type="project" value="UniProtKB-EC"/>
</dbReference>
<comment type="cofactor">
    <cofactor evidence="1">
        <name>Mg(2+)</name>
        <dbReference type="ChEBI" id="CHEBI:18420"/>
    </cofactor>
</comment>
<dbReference type="SUPFAM" id="SSF51621">
    <property type="entry name" value="Phosphoenolpyruvate/pyruvate domain"/>
    <property type="match status" value="1"/>
</dbReference>
<dbReference type="GO" id="GO:0015977">
    <property type="term" value="P:carbon fixation"/>
    <property type="evidence" value="ECO:0007669"/>
    <property type="project" value="UniProtKB-KW"/>
</dbReference>
<reference evidence="10 11" key="1">
    <citation type="journal article" date="2021" name="Sci. Rep.">
        <title>The genome of the diatom Chaetoceros tenuissimus carries an ancient integrated fragment of an extant virus.</title>
        <authorList>
            <person name="Hongo Y."/>
            <person name="Kimura K."/>
            <person name="Takaki Y."/>
            <person name="Yoshida Y."/>
            <person name="Baba S."/>
            <person name="Kobayashi G."/>
            <person name="Nagasaki K."/>
            <person name="Hano T."/>
            <person name="Tomaru Y."/>
        </authorList>
    </citation>
    <scope>NUCLEOTIDE SEQUENCE [LARGE SCALE GENOMIC DNA]</scope>
    <source>
        <strain evidence="10 11">NIES-3715</strain>
    </source>
</reference>
<comment type="similarity">
    <text evidence="2">Belongs to the PEPCase type 1 family.</text>
</comment>
<evidence type="ECO:0000256" key="9">
    <source>
        <dbReference type="PROSITE-ProRule" id="PRU10112"/>
    </source>
</evidence>
<evidence type="ECO:0000256" key="5">
    <source>
        <dbReference type="ARBA" id="ARBA00023239"/>
    </source>
</evidence>
<dbReference type="HAMAP" id="MF_00595">
    <property type="entry name" value="PEPcase_type1"/>
    <property type="match status" value="1"/>
</dbReference>